<dbReference type="InterPro" id="IPR036554">
    <property type="entry name" value="GHMP_kinase_C_sf"/>
</dbReference>
<protein>
    <recommendedName>
        <fullName evidence="3 9">4-diphosphocytidyl-2-C-methyl-D-erythritol kinase</fullName>
        <shortName evidence="9">CMK</shortName>
        <ecNumber evidence="2 9">2.7.1.148</ecNumber>
    </recommendedName>
    <alternativeName>
        <fullName evidence="8 9">4-(cytidine-5'-diphospho)-2-C-methyl-D-erythritol kinase</fullName>
    </alternativeName>
</protein>
<comment type="function">
    <text evidence="9">Catalyzes the phosphorylation of the position 2 hydroxy group of 4-diphosphocytidyl-2C-methyl-D-erythritol.</text>
</comment>
<dbReference type="SUPFAM" id="SSF54211">
    <property type="entry name" value="Ribosomal protein S5 domain 2-like"/>
    <property type="match status" value="1"/>
</dbReference>
<evidence type="ECO:0000256" key="4">
    <source>
        <dbReference type="ARBA" id="ARBA00022679"/>
    </source>
</evidence>
<keyword evidence="13" id="KW-1185">Reference proteome</keyword>
<keyword evidence="4 9" id="KW-0808">Transferase</keyword>
<gene>
    <name evidence="9" type="primary">ispE</name>
    <name evidence="12" type="ORF">LRS13_10005</name>
</gene>
<dbReference type="Gene3D" id="3.30.70.890">
    <property type="entry name" value="GHMP kinase, C-terminal domain"/>
    <property type="match status" value="1"/>
</dbReference>
<feature type="domain" description="GHMP kinase N-terminal" evidence="10">
    <location>
        <begin position="66"/>
        <end position="144"/>
    </location>
</feature>
<comment type="pathway">
    <text evidence="9">Isoprenoid biosynthesis; isopentenyl diphosphate biosynthesis via DXP pathway; isopentenyl diphosphate from 1-deoxy-D-xylulose 5-phosphate: step 3/6.</text>
</comment>
<dbReference type="Pfam" id="PF00288">
    <property type="entry name" value="GHMP_kinases_N"/>
    <property type="match status" value="1"/>
</dbReference>
<dbReference type="InterPro" id="IPR004424">
    <property type="entry name" value="IspE"/>
</dbReference>
<dbReference type="InterPro" id="IPR013750">
    <property type="entry name" value="GHMP_kinase_C_dom"/>
</dbReference>
<dbReference type="InterPro" id="IPR020568">
    <property type="entry name" value="Ribosomal_Su5_D2-typ_SF"/>
</dbReference>
<evidence type="ECO:0000256" key="7">
    <source>
        <dbReference type="ARBA" id="ARBA00022840"/>
    </source>
</evidence>
<dbReference type="EC" id="2.7.1.148" evidence="2 9"/>
<evidence type="ECO:0000256" key="9">
    <source>
        <dbReference type="HAMAP-Rule" id="MF_00061"/>
    </source>
</evidence>
<evidence type="ECO:0000256" key="2">
    <source>
        <dbReference type="ARBA" id="ARBA00012052"/>
    </source>
</evidence>
<dbReference type="PIRSF" id="PIRSF010376">
    <property type="entry name" value="IspE"/>
    <property type="match status" value="1"/>
</dbReference>
<feature type="binding site" evidence="9">
    <location>
        <begin position="95"/>
        <end position="105"/>
    </location>
    <ligand>
        <name>ATP</name>
        <dbReference type="ChEBI" id="CHEBI:30616"/>
    </ligand>
</feature>
<accession>A0ABY5PMB2</accession>
<keyword evidence="5 9" id="KW-0547">Nucleotide-binding</keyword>
<evidence type="ECO:0000259" key="11">
    <source>
        <dbReference type="Pfam" id="PF08544"/>
    </source>
</evidence>
<evidence type="ECO:0000313" key="13">
    <source>
        <dbReference type="Proteomes" id="UP001058860"/>
    </source>
</evidence>
<feature type="active site" evidence="9">
    <location>
        <position position="136"/>
    </location>
</feature>
<dbReference type="Gene3D" id="3.30.230.10">
    <property type="match status" value="1"/>
</dbReference>
<dbReference type="PANTHER" id="PTHR43527">
    <property type="entry name" value="4-DIPHOSPHOCYTIDYL-2-C-METHYL-D-ERYTHRITOL KINASE, CHLOROPLASTIC"/>
    <property type="match status" value="1"/>
</dbReference>
<reference evidence="13" key="1">
    <citation type="submission" date="2021-11" db="EMBL/GenBank/DDBJ databases">
        <title>Cultivation dependent microbiological survey of springs from the worlds oldest radium mine currently devoted to the extraction of radon-saturated water.</title>
        <authorList>
            <person name="Kapinusova G."/>
            <person name="Smrhova T."/>
            <person name="Strejcek M."/>
            <person name="Suman J."/>
            <person name="Jani K."/>
            <person name="Pajer P."/>
            <person name="Uhlik O."/>
        </authorList>
    </citation>
    <scope>NUCLEOTIDE SEQUENCE [LARGE SCALE GENOMIC DNA]</scope>
    <source>
        <strain evidence="13">J379</strain>
    </source>
</reference>
<feature type="domain" description="GHMP kinase C-terminal" evidence="11">
    <location>
        <begin position="220"/>
        <end position="264"/>
    </location>
</feature>
<evidence type="ECO:0000256" key="3">
    <source>
        <dbReference type="ARBA" id="ARBA00017473"/>
    </source>
</evidence>
<dbReference type="PANTHER" id="PTHR43527:SF2">
    <property type="entry name" value="4-DIPHOSPHOCYTIDYL-2-C-METHYL-D-ERYTHRITOL KINASE, CHLOROPLASTIC"/>
    <property type="match status" value="1"/>
</dbReference>
<comment type="similarity">
    <text evidence="1 9">Belongs to the GHMP kinase family. IspE subfamily.</text>
</comment>
<dbReference type="InterPro" id="IPR006204">
    <property type="entry name" value="GHMP_kinase_N_dom"/>
</dbReference>
<feature type="active site" evidence="9">
    <location>
        <position position="12"/>
    </location>
</feature>
<dbReference type="Proteomes" id="UP001058860">
    <property type="component" value="Chromosome"/>
</dbReference>
<organism evidence="12 13">
    <name type="scientific">Svornostia abyssi</name>
    <dbReference type="NCBI Taxonomy" id="2898438"/>
    <lineage>
        <taxon>Bacteria</taxon>
        <taxon>Bacillati</taxon>
        <taxon>Actinomycetota</taxon>
        <taxon>Thermoleophilia</taxon>
        <taxon>Solirubrobacterales</taxon>
        <taxon>Baekduiaceae</taxon>
        <taxon>Svornostia</taxon>
    </lineage>
</organism>
<evidence type="ECO:0000256" key="8">
    <source>
        <dbReference type="ARBA" id="ARBA00032554"/>
    </source>
</evidence>
<evidence type="ECO:0000256" key="1">
    <source>
        <dbReference type="ARBA" id="ARBA00009684"/>
    </source>
</evidence>
<evidence type="ECO:0000313" key="12">
    <source>
        <dbReference type="EMBL" id="UUY05829.1"/>
    </source>
</evidence>
<evidence type="ECO:0000256" key="5">
    <source>
        <dbReference type="ARBA" id="ARBA00022741"/>
    </source>
</evidence>
<dbReference type="Pfam" id="PF08544">
    <property type="entry name" value="GHMP_kinases_C"/>
    <property type="match status" value="1"/>
</dbReference>
<sequence length="304" mass="31254">MTRDWWCRAPGKVNLCLYVGPTREDGRHELVTVMDSVSLHDTLALTAAPPGATADEVICPAVAGPNLAADALAAFRAETGWDGPPVRLTIDKRIPIAGGMAGGSADAAAALRLVAAEAGVDDAALLERIAEPLGADVPSQVRGGRVLAEGAGERLTRHAITEPRAVVLLPLDAQLSAGAVYAEFDRRGGQRSAEELAELRAQVTAAEEHAGVIAAGLVANDLQDAALALCPQIGDALAALRDAGAEHALVSGSGPTVFGLFAPDVDWTPVLEELADWPDGISGARLLGDDAAGRWPSTGEVPAR</sequence>
<comment type="catalytic activity">
    <reaction evidence="9">
        <text>4-CDP-2-C-methyl-D-erythritol + ATP = 4-CDP-2-C-methyl-D-erythritol 2-phosphate + ADP + H(+)</text>
        <dbReference type="Rhea" id="RHEA:18437"/>
        <dbReference type="ChEBI" id="CHEBI:15378"/>
        <dbReference type="ChEBI" id="CHEBI:30616"/>
        <dbReference type="ChEBI" id="CHEBI:57823"/>
        <dbReference type="ChEBI" id="CHEBI:57919"/>
        <dbReference type="ChEBI" id="CHEBI:456216"/>
        <dbReference type="EC" id="2.7.1.148"/>
    </reaction>
</comment>
<dbReference type="SUPFAM" id="SSF55060">
    <property type="entry name" value="GHMP Kinase, C-terminal domain"/>
    <property type="match status" value="1"/>
</dbReference>
<dbReference type="EMBL" id="CP088295">
    <property type="protein sequence ID" value="UUY05829.1"/>
    <property type="molecule type" value="Genomic_DNA"/>
</dbReference>
<evidence type="ECO:0000259" key="10">
    <source>
        <dbReference type="Pfam" id="PF00288"/>
    </source>
</evidence>
<name>A0ABY5PMB2_9ACTN</name>
<proteinExistence type="inferred from homology"/>
<evidence type="ECO:0000256" key="6">
    <source>
        <dbReference type="ARBA" id="ARBA00022777"/>
    </source>
</evidence>
<dbReference type="HAMAP" id="MF_00061">
    <property type="entry name" value="IspE"/>
    <property type="match status" value="1"/>
</dbReference>
<dbReference type="InterPro" id="IPR014721">
    <property type="entry name" value="Ribsml_uS5_D2-typ_fold_subgr"/>
</dbReference>
<keyword evidence="9" id="KW-0414">Isoprene biosynthesis</keyword>
<keyword evidence="6 9" id="KW-0418">Kinase</keyword>
<keyword evidence="7 9" id="KW-0067">ATP-binding</keyword>
<dbReference type="RefSeq" id="WP_353866270.1">
    <property type="nucleotide sequence ID" value="NZ_CP088295.1"/>
</dbReference>